<proteinExistence type="predicted"/>
<name>A0A9P6T8S5_9BASI</name>
<organism evidence="1 2">
    <name type="scientific">Cronartium quercuum f. sp. fusiforme G11</name>
    <dbReference type="NCBI Taxonomy" id="708437"/>
    <lineage>
        <taxon>Eukaryota</taxon>
        <taxon>Fungi</taxon>
        <taxon>Dikarya</taxon>
        <taxon>Basidiomycota</taxon>
        <taxon>Pucciniomycotina</taxon>
        <taxon>Pucciniomycetes</taxon>
        <taxon>Pucciniales</taxon>
        <taxon>Coleosporiaceae</taxon>
        <taxon>Cronartium</taxon>
    </lineage>
</organism>
<dbReference type="AlphaFoldDB" id="A0A9P6T8S5"/>
<sequence>ARLTHSPQPNHFTHSKQRTTFQVFLFTTLIIKISNKASTLFIHHTRFSNTKFANLHCNPS</sequence>
<comment type="caution">
    <text evidence="1">The sequence shown here is derived from an EMBL/GenBank/DDBJ whole genome shotgun (WGS) entry which is preliminary data.</text>
</comment>
<gene>
    <name evidence="1" type="ORF">CROQUDRAFT_724556</name>
</gene>
<evidence type="ECO:0000313" key="2">
    <source>
        <dbReference type="Proteomes" id="UP000886653"/>
    </source>
</evidence>
<protein>
    <submittedName>
        <fullName evidence="1">Uncharacterized protein</fullName>
    </submittedName>
</protein>
<dbReference type="EMBL" id="MU167319">
    <property type="protein sequence ID" value="KAG0143422.1"/>
    <property type="molecule type" value="Genomic_DNA"/>
</dbReference>
<keyword evidence="2" id="KW-1185">Reference proteome</keyword>
<reference evidence="1" key="1">
    <citation type="submission" date="2013-11" db="EMBL/GenBank/DDBJ databases">
        <title>Genome sequence of the fusiform rust pathogen reveals effectors for host alternation and coevolution with pine.</title>
        <authorList>
            <consortium name="DOE Joint Genome Institute"/>
            <person name="Smith K."/>
            <person name="Pendleton A."/>
            <person name="Kubisiak T."/>
            <person name="Anderson C."/>
            <person name="Salamov A."/>
            <person name="Aerts A."/>
            <person name="Riley R."/>
            <person name="Clum A."/>
            <person name="Lindquist E."/>
            <person name="Ence D."/>
            <person name="Campbell M."/>
            <person name="Kronenberg Z."/>
            <person name="Feau N."/>
            <person name="Dhillon B."/>
            <person name="Hamelin R."/>
            <person name="Burleigh J."/>
            <person name="Smith J."/>
            <person name="Yandell M."/>
            <person name="Nelson C."/>
            <person name="Grigoriev I."/>
            <person name="Davis J."/>
        </authorList>
    </citation>
    <scope>NUCLEOTIDE SEQUENCE</scope>
    <source>
        <strain evidence="1">G11</strain>
    </source>
</reference>
<evidence type="ECO:0000313" key="1">
    <source>
        <dbReference type="EMBL" id="KAG0143422.1"/>
    </source>
</evidence>
<accession>A0A9P6T8S5</accession>
<feature type="non-terminal residue" evidence="1">
    <location>
        <position position="1"/>
    </location>
</feature>
<dbReference type="Proteomes" id="UP000886653">
    <property type="component" value="Unassembled WGS sequence"/>
</dbReference>